<feature type="domain" description="NAD-dependent epimerase/dehydratase" evidence="4">
    <location>
        <begin position="4"/>
        <end position="223"/>
    </location>
</feature>
<dbReference type="CDD" id="cd08946">
    <property type="entry name" value="SDR_e"/>
    <property type="match status" value="1"/>
</dbReference>
<dbReference type="PANTHER" id="PTHR43103">
    <property type="entry name" value="NUCLEOSIDE-DIPHOSPHATE-SUGAR EPIMERASE"/>
    <property type="match status" value="1"/>
</dbReference>
<proteinExistence type="inferred from homology"/>
<keyword evidence="3" id="KW-0520">NAD</keyword>
<evidence type="ECO:0000256" key="1">
    <source>
        <dbReference type="ARBA" id="ARBA00007637"/>
    </source>
</evidence>
<reference evidence="5 6" key="1">
    <citation type="submission" date="2021-01" db="EMBL/GenBank/DDBJ databases">
        <title>Sequencing the genomes of 1000 actinobacteria strains.</title>
        <authorList>
            <person name="Klenk H.-P."/>
        </authorList>
    </citation>
    <scope>NUCLEOTIDE SEQUENCE [LARGE SCALE GENOMIC DNA]</scope>
    <source>
        <strain evidence="5 6">DSM 18662</strain>
    </source>
</reference>
<dbReference type="InterPro" id="IPR001509">
    <property type="entry name" value="Epimerase_deHydtase"/>
</dbReference>
<dbReference type="PANTHER" id="PTHR43103:SF5">
    <property type="entry name" value="4-EPIMERASE, PUTATIVE (AFU_ORTHOLOGUE AFUA_7G00360)-RELATED"/>
    <property type="match status" value="1"/>
</dbReference>
<organism evidence="5 6">
    <name type="scientific">Microlunatus panaciterrae</name>
    <dbReference type="NCBI Taxonomy" id="400768"/>
    <lineage>
        <taxon>Bacteria</taxon>
        <taxon>Bacillati</taxon>
        <taxon>Actinomycetota</taxon>
        <taxon>Actinomycetes</taxon>
        <taxon>Propionibacteriales</taxon>
        <taxon>Propionibacteriaceae</taxon>
        <taxon>Microlunatus</taxon>
    </lineage>
</organism>
<accession>A0ABS2RKX8</accession>
<name>A0ABS2RKX8_9ACTN</name>
<dbReference type="SUPFAM" id="SSF51735">
    <property type="entry name" value="NAD(P)-binding Rossmann-fold domains"/>
    <property type="match status" value="1"/>
</dbReference>
<protein>
    <submittedName>
        <fullName evidence="5">Nucleoside-diphosphate-sugar epimerase</fullName>
    </submittedName>
</protein>
<comment type="caution">
    <text evidence="5">The sequence shown here is derived from an EMBL/GenBank/DDBJ whole genome shotgun (WGS) entry which is preliminary data.</text>
</comment>
<dbReference type="Gene3D" id="3.40.50.720">
    <property type="entry name" value="NAD(P)-binding Rossmann-like Domain"/>
    <property type="match status" value="1"/>
</dbReference>
<dbReference type="Proteomes" id="UP000704762">
    <property type="component" value="Unassembled WGS sequence"/>
</dbReference>
<dbReference type="EMBL" id="JAFBCF010000001">
    <property type="protein sequence ID" value="MBM7799147.1"/>
    <property type="molecule type" value="Genomic_DNA"/>
</dbReference>
<evidence type="ECO:0000313" key="6">
    <source>
        <dbReference type="Proteomes" id="UP000704762"/>
    </source>
</evidence>
<sequence>MERVLVTGGCGRLGRAVVAELVAADYPVTVVDRVPRPDWLPDSIPQIQLDSRDVGQVAGALRGCDAVINLGAIPRPWLHPDEVVFTNNTSATFAVLQAAALLGIKRVAHASSASAYGTPYSPQHSHARYVPVDEDHPLVNSDPYGLSKEVDERTAEMFCRREGMSIACLRFHWVSEREEQLAAAERCRTSPDLDHELRNLWSYIDIRDAARACRLAIEAAKEKPYGFAPLNIVAADTLSEVPTEELIRRHAPDIEIRSALPGHRGNFAIDRAEKIIGWRPLHSWRDPE</sequence>
<dbReference type="RefSeq" id="WP_204917710.1">
    <property type="nucleotide sequence ID" value="NZ_BAAAQP010000004.1"/>
</dbReference>
<evidence type="ECO:0000256" key="2">
    <source>
        <dbReference type="ARBA" id="ARBA00023002"/>
    </source>
</evidence>
<evidence type="ECO:0000259" key="4">
    <source>
        <dbReference type="Pfam" id="PF01370"/>
    </source>
</evidence>
<comment type="similarity">
    <text evidence="1">Belongs to the NAD(P)-dependent epimerase/dehydratase family.</text>
</comment>
<dbReference type="InterPro" id="IPR036291">
    <property type="entry name" value="NAD(P)-bd_dom_sf"/>
</dbReference>
<gene>
    <name evidence="5" type="ORF">JOE57_002068</name>
</gene>
<evidence type="ECO:0000313" key="5">
    <source>
        <dbReference type="EMBL" id="MBM7799147.1"/>
    </source>
</evidence>
<evidence type="ECO:0000256" key="3">
    <source>
        <dbReference type="ARBA" id="ARBA00023027"/>
    </source>
</evidence>
<keyword evidence="2" id="KW-0560">Oxidoreductase</keyword>
<keyword evidence="6" id="KW-1185">Reference proteome</keyword>
<dbReference type="Pfam" id="PF01370">
    <property type="entry name" value="Epimerase"/>
    <property type="match status" value="1"/>
</dbReference>